<feature type="non-terminal residue" evidence="1">
    <location>
        <position position="88"/>
    </location>
</feature>
<evidence type="ECO:0000313" key="1">
    <source>
        <dbReference type="EMBL" id="TRY79260.1"/>
    </source>
</evidence>
<sequence>MEGLNPNSKKVNDVMRGRGKLQELHLMSGKVNLQILSLCVLVTSEPAIQDSGLAHTTKKKPKFKTSSVPLASKMQQIDLNIRIYVIFG</sequence>
<protein>
    <submittedName>
        <fullName evidence="1">Uncharacterized protein</fullName>
    </submittedName>
</protein>
<accession>A0A553PNM2</accession>
<proteinExistence type="predicted"/>
<reference evidence="1 2" key="1">
    <citation type="journal article" date="2018" name="Nat. Ecol. Evol.">
        <title>Genomic signatures of mitonuclear coevolution across populations of Tigriopus californicus.</title>
        <authorList>
            <person name="Barreto F.S."/>
            <person name="Watson E.T."/>
            <person name="Lima T.G."/>
            <person name="Willett C.S."/>
            <person name="Edmands S."/>
            <person name="Li W."/>
            <person name="Burton R.S."/>
        </authorList>
    </citation>
    <scope>NUCLEOTIDE SEQUENCE [LARGE SCALE GENOMIC DNA]</scope>
    <source>
        <strain evidence="1 2">San Diego</strain>
    </source>
</reference>
<name>A0A553PNM2_TIGCA</name>
<dbReference type="AlphaFoldDB" id="A0A553PNM2"/>
<comment type="caution">
    <text evidence="1">The sequence shown here is derived from an EMBL/GenBank/DDBJ whole genome shotgun (WGS) entry which is preliminary data.</text>
</comment>
<dbReference type="EMBL" id="VCGU01000002">
    <property type="protein sequence ID" value="TRY79260.1"/>
    <property type="molecule type" value="Genomic_DNA"/>
</dbReference>
<gene>
    <name evidence="1" type="ORF">TCAL_16084</name>
</gene>
<evidence type="ECO:0000313" key="2">
    <source>
        <dbReference type="Proteomes" id="UP000318571"/>
    </source>
</evidence>
<keyword evidence="2" id="KW-1185">Reference proteome</keyword>
<dbReference type="Proteomes" id="UP000318571">
    <property type="component" value="Chromosome 6"/>
</dbReference>
<organism evidence="1 2">
    <name type="scientific">Tigriopus californicus</name>
    <name type="common">Marine copepod</name>
    <dbReference type="NCBI Taxonomy" id="6832"/>
    <lineage>
        <taxon>Eukaryota</taxon>
        <taxon>Metazoa</taxon>
        <taxon>Ecdysozoa</taxon>
        <taxon>Arthropoda</taxon>
        <taxon>Crustacea</taxon>
        <taxon>Multicrustacea</taxon>
        <taxon>Hexanauplia</taxon>
        <taxon>Copepoda</taxon>
        <taxon>Harpacticoida</taxon>
        <taxon>Harpacticidae</taxon>
        <taxon>Tigriopus</taxon>
    </lineage>
</organism>